<evidence type="ECO:0000313" key="2">
    <source>
        <dbReference type="Proteomes" id="UP001341840"/>
    </source>
</evidence>
<organism evidence="1 2">
    <name type="scientific">Stylosanthes scabra</name>
    <dbReference type="NCBI Taxonomy" id="79078"/>
    <lineage>
        <taxon>Eukaryota</taxon>
        <taxon>Viridiplantae</taxon>
        <taxon>Streptophyta</taxon>
        <taxon>Embryophyta</taxon>
        <taxon>Tracheophyta</taxon>
        <taxon>Spermatophyta</taxon>
        <taxon>Magnoliopsida</taxon>
        <taxon>eudicotyledons</taxon>
        <taxon>Gunneridae</taxon>
        <taxon>Pentapetalae</taxon>
        <taxon>rosids</taxon>
        <taxon>fabids</taxon>
        <taxon>Fabales</taxon>
        <taxon>Fabaceae</taxon>
        <taxon>Papilionoideae</taxon>
        <taxon>50 kb inversion clade</taxon>
        <taxon>dalbergioids sensu lato</taxon>
        <taxon>Dalbergieae</taxon>
        <taxon>Pterocarpus clade</taxon>
        <taxon>Stylosanthes</taxon>
    </lineage>
</organism>
<evidence type="ECO:0000313" key="1">
    <source>
        <dbReference type="EMBL" id="MED6126324.1"/>
    </source>
</evidence>
<name>A0ABU6RQU0_9FABA</name>
<dbReference type="EMBL" id="JASCZI010031248">
    <property type="protein sequence ID" value="MED6126324.1"/>
    <property type="molecule type" value="Genomic_DNA"/>
</dbReference>
<sequence>GKRPESHTRYFKIGCGSVTFFVDTREPFRLFDDAAGAASLPLSNGAVAEGMSLSSIVHQGLSKQVMEEANSYDQRYIPWNPPPYQHHAPQCNAYQSKGFGDAYYGYEDPLPPYRPSQNGIEEALQLLCQERKELWEAQK</sequence>
<comment type="caution">
    <text evidence="1">The sequence shown here is derived from an EMBL/GenBank/DDBJ whole genome shotgun (WGS) entry which is preliminary data.</text>
</comment>
<dbReference type="Proteomes" id="UP001341840">
    <property type="component" value="Unassembled WGS sequence"/>
</dbReference>
<feature type="non-terminal residue" evidence="1">
    <location>
        <position position="1"/>
    </location>
</feature>
<accession>A0ABU6RQU0</accession>
<proteinExistence type="predicted"/>
<gene>
    <name evidence="1" type="ORF">PIB30_077402</name>
</gene>
<reference evidence="1 2" key="1">
    <citation type="journal article" date="2023" name="Plants (Basel)">
        <title>Bridging the Gap: Combining Genomics and Transcriptomics Approaches to Understand Stylosanthes scabra, an Orphan Legume from the Brazilian Caatinga.</title>
        <authorList>
            <person name="Ferreira-Neto J.R.C."/>
            <person name="da Silva M.D."/>
            <person name="Binneck E."/>
            <person name="de Melo N.F."/>
            <person name="da Silva R.H."/>
            <person name="de Melo A.L.T.M."/>
            <person name="Pandolfi V."/>
            <person name="Bustamante F.O."/>
            <person name="Brasileiro-Vidal A.C."/>
            <person name="Benko-Iseppon A.M."/>
        </authorList>
    </citation>
    <scope>NUCLEOTIDE SEQUENCE [LARGE SCALE GENOMIC DNA]</scope>
    <source>
        <tissue evidence="1">Leaves</tissue>
    </source>
</reference>
<keyword evidence="2" id="KW-1185">Reference proteome</keyword>
<protein>
    <submittedName>
        <fullName evidence="1">Uncharacterized protein</fullName>
    </submittedName>
</protein>